<gene>
    <name evidence="1" type="ORF">UY61_C0027G0001</name>
</gene>
<accession>A0A0G1Z044</accession>
<reference evidence="1 2" key="1">
    <citation type="journal article" date="2015" name="Nature">
        <title>rRNA introns, odd ribosomes, and small enigmatic genomes across a large radiation of phyla.</title>
        <authorList>
            <person name="Brown C.T."/>
            <person name="Hug L.A."/>
            <person name="Thomas B.C."/>
            <person name="Sharon I."/>
            <person name="Castelle C.J."/>
            <person name="Singh A."/>
            <person name="Wilkins M.J."/>
            <person name="Williams K.H."/>
            <person name="Banfield J.F."/>
        </authorList>
    </citation>
    <scope>NUCLEOTIDE SEQUENCE [LARGE SCALE GENOMIC DNA]</scope>
</reference>
<sequence>MVHAVVPEQEFAEKKYLLVLVVLSEPPALVMIKMFQKKRHFLAFVVFVAADTEGLVLAAEQTALGGAATAVVRRV</sequence>
<comment type="caution">
    <text evidence="1">The sequence shown here is derived from an EMBL/GenBank/DDBJ whole genome shotgun (WGS) entry which is preliminary data.</text>
</comment>
<proteinExistence type="predicted"/>
<dbReference type="EMBL" id="LCQQ01000027">
    <property type="protein sequence ID" value="KKW20622.1"/>
    <property type="molecule type" value="Genomic_DNA"/>
</dbReference>
<organism evidence="1 2">
    <name type="scientific">Candidatus Adlerbacteria bacterium GW2011_GWC1_50_9</name>
    <dbReference type="NCBI Taxonomy" id="1618608"/>
    <lineage>
        <taxon>Bacteria</taxon>
        <taxon>Candidatus Adleribacteriota</taxon>
    </lineage>
</organism>
<dbReference type="Proteomes" id="UP000034201">
    <property type="component" value="Unassembled WGS sequence"/>
</dbReference>
<evidence type="ECO:0000313" key="2">
    <source>
        <dbReference type="Proteomes" id="UP000034201"/>
    </source>
</evidence>
<name>A0A0G1Z044_9BACT</name>
<feature type="non-terminal residue" evidence="1">
    <location>
        <position position="75"/>
    </location>
</feature>
<dbReference type="AlphaFoldDB" id="A0A0G1Z044"/>
<evidence type="ECO:0000313" key="1">
    <source>
        <dbReference type="EMBL" id="KKW20622.1"/>
    </source>
</evidence>
<protein>
    <submittedName>
        <fullName evidence="1">Uncharacterized protein</fullName>
    </submittedName>
</protein>